<sequence length="204" mass="22767">MGALYKYLFVLIEQFKFVNKQTGRLAGLAGRSMVDFVLATEFYKNWFGGGRGRPLEKESTLALQGLLLCVCPDQASAIIQEDVVVCPADPVDHGSSLPRPRVSTLNLREDDINVLNVPFGRAVQALISVVVVQPKNSLLRAEYGQKRFEGSSGFHRKKNLQYYDISAKSNYKLADHLVYNSNLELVAMSALLPTAVKMDKDWQQ</sequence>
<reference evidence="2" key="2">
    <citation type="submission" date="2020-05" db="UniProtKB">
        <authorList>
            <consortium name="EnsemblMetazoa"/>
        </authorList>
    </citation>
    <scope>IDENTIFICATION</scope>
    <source>
        <strain evidence="2">JHB</strain>
    </source>
</reference>
<dbReference type="Proteomes" id="UP000002320">
    <property type="component" value="Unassembled WGS sequence"/>
</dbReference>
<evidence type="ECO:0000313" key="2">
    <source>
        <dbReference type="EnsemblMetazoa" id="CPIJ014076-PA"/>
    </source>
</evidence>
<proteinExistence type="predicted"/>
<dbReference type="STRING" id="7176.B0X3Y7"/>
<dbReference type="KEGG" id="cqu:CpipJ_CPIJ014076"/>
<dbReference type="InParanoid" id="B0X3Y7"/>
<reference evidence="1" key="1">
    <citation type="submission" date="2007-03" db="EMBL/GenBank/DDBJ databases">
        <title>Annotation of Culex pipiens quinquefasciatus.</title>
        <authorList>
            <consortium name="The Broad Institute Genome Sequencing Platform"/>
            <person name="Atkinson P.W."/>
            <person name="Hemingway J."/>
            <person name="Christensen B.M."/>
            <person name="Higgs S."/>
            <person name="Kodira C."/>
            <person name="Hannick L."/>
            <person name="Megy K."/>
            <person name="O'Leary S."/>
            <person name="Pearson M."/>
            <person name="Haas B.J."/>
            <person name="Mauceli E."/>
            <person name="Wortman J.R."/>
            <person name="Lee N.H."/>
            <person name="Guigo R."/>
            <person name="Stanke M."/>
            <person name="Alvarado L."/>
            <person name="Amedeo P."/>
            <person name="Antoine C.H."/>
            <person name="Arensburger P."/>
            <person name="Bidwell S.L."/>
            <person name="Crawford M."/>
            <person name="Camaro F."/>
            <person name="Devon K."/>
            <person name="Engels R."/>
            <person name="Hammond M."/>
            <person name="Howarth C."/>
            <person name="Koehrsen M."/>
            <person name="Lawson D."/>
            <person name="Montgomery P."/>
            <person name="Nene V."/>
            <person name="Nusbaum C."/>
            <person name="Puiu D."/>
            <person name="Romero-Severson J."/>
            <person name="Severson D.W."/>
            <person name="Shumway M."/>
            <person name="Sisk P."/>
            <person name="Stolte C."/>
            <person name="Zeng Q."/>
            <person name="Eisenstadt E."/>
            <person name="Fraser-Liggett C."/>
            <person name="Strausberg R."/>
            <person name="Galagan J."/>
            <person name="Birren B."/>
            <person name="Collins F.H."/>
        </authorList>
    </citation>
    <scope>NUCLEOTIDE SEQUENCE [LARGE SCALE GENOMIC DNA]</scope>
    <source>
        <strain evidence="1">JHB</strain>
    </source>
</reference>
<dbReference type="AlphaFoldDB" id="B0X3Y7"/>
<gene>
    <name evidence="2" type="primary">6047277</name>
    <name evidence="1" type="ORF">CpipJ_CPIJ014076</name>
</gene>
<dbReference type="VEuPathDB" id="VectorBase:CPIJ014076"/>
<name>B0X3Y7_CULQU</name>
<dbReference type="eggNOG" id="KOG0096">
    <property type="taxonomic scope" value="Eukaryota"/>
</dbReference>
<evidence type="ECO:0000313" key="3">
    <source>
        <dbReference type="Proteomes" id="UP000002320"/>
    </source>
</evidence>
<dbReference type="EnsemblMetazoa" id="CPIJ014076-RA">
    <property type="protein sequence ID" value="CPIJ014076-PA"/>
    <property type="gene ID" value="CPIJ014076"/>
</dbReference>
<dbReference type="EMBL" id="DS232325">
    <property type="protein sequence ID" value="EDS40064.1"/>
    <property type="molecule type" value="Genomic_DNA"/>
</dbReference>
<keyword evidence="3" id="KW-1185">Reference proteome</keyword>
<dbReference type="HOGENOM" id="CLU_1344453_0_0_1"/>
<accession>B0X3Y7</accession>
<evidence type="ECO:0000313" key="1">
    <source>
        <dbReference type="EMBL" id="EDS40064.1"/>
    </source>
</evidence>
<organism>
    <name type="scientific">Culex quinquefasciatus</name>
    <name type="common">Southern house mosquito</name>
    <name type="synonym">Culex pungens</name>
    <dbReference type="NCBI Taxonomy" id="7176"/>
    <lineage>
        <taxon>Eukaryota</taxon>
        <taxon>Metazoa</taxon>
        <taxon>Ecdysozoa</taxon>
        <taxon>Arthropoda</taxon>
        <taxon>Hexapoda</taxon>
        <taxon>Insecta</taxon>
        <taxon>Pterygota</taxon>
        <taxon>Neoptera</taxon>
        <taxon>Endopterygota</taxon>
        <taxon>Diptera</taxon>
        <taxon>Nematocera</taxon>
        <taxon>Culicoidea</taxon>
        <taxon>Culicidae</taxon>
        <taxon>Culicinae</taxon>
        <taxon>Culicini</taxon>
        <taxon>Culex</taxon>
        <taxon>Culex</taxon>
    </lineage>
</organism>
<protein>
    <submittedName>
        <fullName evidence="1 2">Ran</fullName>
    </submittedName>
</protein>